<dbReference type="Proteomes" id="UP000824890">
    <property type="component" value="Unassembled WGS sequence"/>
</dbReference>
<dbReference type="InterPro" id="IPR027417">
    <property type="entry name" value="P-loop_NTPase"/>
</dbReference>
<dbReference type="Gene3D" id="3.40.50.300">
    <property type="entry name" value="P-loop containing nucleotide triphosphate hydrolases"/>
    <property type="match status" value="1"/>
</dbReference>
<dbReference type="PANTHER" id="PTHR13413:SF0">
    <property type="entry name" value="YLP MOTIF-CONTAINING PROTEIN 1"/>
    <property type="match status" value="1"/>
</dbReference>
<feature type="region of interest" description="Disordered" evidence="1">
    <location>
        <begin position="161"/>
        <end position="229"/>
    </location>
</feature>
<feature type="compositionally biased region" description="Basic residues" evidence="1">
    <location>
        <begin position="727"/>
        <end position="737"/>
    </location>
</feature>
<reference evidence="2 3" key="1">
    <citation type="submission" date="2021-05" db="EMBL/GenBank/DDBJ databases">
        <title>Genome Assembly of Synthetic Allotetraploid Brassica napus Reveals Homoeologous Exchanges between Subgenomes.</title>
        <authorList>
            <person name="Davis J.T."/>
        </authorList>
    </citation>
    <scope>NUCLEOTIDE SEQUENCE [LARGE SCALE GENOMIC DNA]</scope>
    <source>
        <strain evidence="3">cv. Da-Ae</strain>
        <tissue evidence="2">Seedling</tissue>
    </source>
</reference>
<feature type="compositionally biased region" description="Basic and acidic residues" evidence="1">
    <location>
        <begin position="501"/>
        <end position="516"/>
    </location>
</feature>
<feature type="region of interest" description="Disordered" evidence="1">
    <location>
        <begin position="501"/>
        <end position="573"/>
    </location>
</feature>
<evidence type="ECO:0000256" key="1">
    <source>
        <dbReference type="SAM" id="MobiDB-lite"/>
    </source>
</evidence>
<proteinExistence type="predicted"/>
<feature type="compositionally biased region" description="Basic and acidic residues" evidence="1">
    <location>
        <begin position="650"/>
        <end position="669"/>
    </location>
</feature>
<dbReference type="EMBL" id="JAGKQM010000013">
    <property type="protein sequence ID" value="KAH0892661.1"/>
    <property type="molecule type" value="Genomic_DNA"/>
</dbReference>
<dbReference type="InterPro" id="IPR026314">
    <property type="entry name" value="YLP_motif_con_p1"/>
</dbReference>
<feature type="compositionally biased region" description="Basic and acidic residues" evidence="1">
    <location>
        <begin position="523"/>
        <end position="542"/>
    </location>
</feature>
<feature type="compositionally biased region" description="Pro residues" evidence="1">
    <location>
        <begin position="184"/>
        <end position="200"/>
    </location>
</feature>
<feature type="region of interest" description="Disordered" evidence="1">
    <location>
        <begin position="650"/>
        <end position="751"/>
    </location>
</feature>
<evidence type="ECO:0000313" key="2">
    <source>
        <dbReference type="EMBL" id="KAH0892661.1"/>
    </source>
</evidence>
<dbReference type="SUPFAM" id="SSF52540">
    <property type="entry name" value="P-loop containing nucleoside triphosphate hydrolases"/>
    <property type="match status" value="1"/>
</dbReference>
<feature type="compositionally biased region" description="Basic and acidic residues" evidence="1">
    <location>
        <begin position="705"/>
        <end position="718"/>
    </location>
</feature>
<gene>
    <name evidence="2" type="ORF">HID58_055090</name>
</gene>
<evidence type="ECO:0000313" key="3">
    <source>
        <dbReference type="Proteomes" id="UP000824890"/>
    </source>
</evidence>
<name>A0ABQ8AJC3_BRANA</name>
<sequence>MDNNFHNYHQWRQGPTQPNMCPVCTAPHFPFCQPSSFPHNPNFPPHFNPPRPGFDSFAGPPARPQNHYPLGDPRPWQGHHGNQWRPVSDHRGAADCDREADRSYKRARIDAIGGGSPGYQISWENERRLKMVRDHGYGLTAAPYPGNLDVSSVEMNHQYRNGGQFNGVAPPPPPYGGYFGGPNGQPPLPASPPPPLPPSHPSSMFATSSAMAPPSASYPQMPNASPSLAPTQSKVIDVSYLLKPPHRSTRPDHFVIILRGLPGCSGKSYLAKLLRDIEVENGGSAPRIHSMDDYFMTEVDKVEESDSASSNSGRSKRPIVKKVMEYCYEPEMEEAYRSSMLKAFKKTLEDGAFSFVIVDDRNLRVPDFAQFWATAKHNESSFLSFFTMLVENSFPFSMITPVYRTSLPLFVILPLCSIVFWLRSGYEAYILEATYKDPTGCAARNVHGITLDQVQQMAERWEEAPSLYMQLDIKSLKRWDDLKESGIEEVDMDMEDDFALPERKSDNHTQSERKGATEVSYINERKWEEEPSSHAEVKELSKSKWSNVEEDDETEKSQSTRRNSKSLSKSSQERLTKGKTVWWGDKGGDAGFSIGARNMNMPSLVIGPGSGYNLKSNPLSEAESRALADAIGKAKVRGIFQDQLRAERESFKAVFDKRHGTSYNSKDEIMGETEEKEVKKNHGDKEEEHNKAEKADKKEKKKDKDKKDKNEDDKKGGGEEGEDQEKKSKKKDKKTKKEKNPEDKKDPEKLKMKLQKIEEKIQAMVLKKDEIVKLIHDAEQAKASAVATDAPPPTN</sequence>
<protein>
    <recommendedName>
        <fullName evidence="4">YLP motif-containing protein 1</fullName>
    </recommendedName>
</protein>
<feature type="compositionally biased region" description="Low complexity" evidence="1">
    <location>
        <begin position="201"/>
        <end position="222"/>
    </location>
</feature>
<dbReference type="PANTHER" id="PTHR13413">
    <property type="entry name" value="YLP MOTIF CONTAINING PROTEIN NUCLEAR PROTEIN ZAP"/>
    <property type="match status" value="1"/>
</dbReference>
<accession>A0ABQ8AJC3</accession>
<keyword evidence="3" id="KW-1185">Reference proteome</keyword>
<comment type="caution">
    <text evidence="2">The sequence shown here is derived from an EMBL/GenBank/DDBJ whole genome shotgun (WGS) entry which is preliminary data.</text>
</comment>
<organism evidence="2 3">
    <name type="scientific">Brassica napus</name>
    <name type="common">Rape</name>
    <dbReference type="NCBI Taxonomy" id="3708"/>
    <lineage>
        <taxon>Eukaryota</taxon>
        <taxon>Viridiplantae</taxon>
        <taxon>Streptophyta</taxon>
        <taxon>Embryophyta</taxon>
        <taxon>Tracheophyta</taxon>
        <taxon>Spermatophyta</taxon>
        <taxon>Magnoliopsida</taxon>
        <taxon>eudicotyledons</taxon>
        <taxon>Gunneridae</taxon>
        <taxon>Pentapetalae</taxon>
        <taxon>rosids</taxon>
        <taxon>malvids</taxon>
        <taxon>Brassicales</taxon>
        <taxon>Brassicaceae</taxon>
        <taxon>Brassiceae</taxon>
        <taxon>Brassica</taxon>
    </lineage>
</organism>
<evidence type="ECO:0008006" key="4">
    <source>
        <dbReference type="Google" id="ProtNLM"/>
    </source>
</evidence>
<feature type="compositionally biased region" description="Basic and acidic residues" evidence="1">
    <location>
        <begin position="738"/>
        <end position="751"/>
    </location>
</feature>
<feature type="compositionally biased region" description="Basic and acidic residues" evidence="1">
    <location>
        <begin position="676"/>
        <end position="698"/>
    </location>
</feature>